<dbReference type="FunFam" id="3.40.140.10:FF:000008">
    <property type="entry name" value="Cytidine deaminase"/>
    <property type="match status" value="1"/>
</dbReference>
<dbReference type="GO" id="GO:0072527">
    <property type="term" value="P:pyrimidine-containing compound metabolic process"/>
    <property type="evidence" value="ECO:0007669"/>
    <property type="project" value="UniProtKB-ARBA"/>
</dbReference>
<dbReference type="InterPro" id="IPR002125">
    <property type="entry name" value="CMP_dCMP_dom"/>
</dbReference>
<evidence type="ECO:0000256" key="14">
    <source>
        <dbReference type="PIRSR" id="PIRSR606262-3"/>
    </source>
</evidence>
<organism evidence="17 18">
    <name type="scientific">Sulfobacillus acidophilus (strain ATCC 700253 / DSM 10332 / NAL)</name>
    <dbReference type="NCBI Taxonomy" id="679936"/>
    <lineage>
        <taxon>Bacteria</taxon>
        <taxon>Bacillati</taxon>
        <taxon>Bacillota</taxon>
        <taxon>Clostridia</taxon>
        <taxon>Eubacteriales</taxon>
        <taxon>Clostridiales Family XVII. Incertae Sedis</taxon>
        <taxon>Sulfobacillus</taxon>
    </lineage>
</organism>
<keyword evidence="6 14" id="KW-0479">Metal-binding</keyword>
<dbReference type="EMBL" id="CP003179">
    <property type="protein sequence ID" value="AEW06382.1"/>
    <property type="molecule type" value="Genomic_DNA"/>
</dbReference>
<dbReference type="PANTHER" id="PTHR11644:SF2">
    <property type="entry name" value="CYTIDINE DEAMINASE"/>
    <property type="match status" value="1"/>
</dbReference>
<proteinExistence type="inferred from homology"/>
<evidence type="ECO:0000256" key="12">
    <source>
        <dbReference type="PIRSR" id="PIRSR606262-1"/>
    </source>
</evidence>
<dbReference type="CDD" id="cd01283">
    <property type="entry name" value="cytidine_deaminase"/>
    <property type="match status" value="1"/>
</dbReference>
<protein>
    <recommendedName>
        <fullName evidence="5 15">Cytidine deaminase</fullName>
        <ecNumber evidence="4 15">3.5.4.5</ecNumber>
    </recommendedName>
    <alternativeName>
        <fullName evidence="9 15">Cytidine aminohydrolase</fullName>
    </alternativeName>
</protein>
<reference evidence="17 18" key="2">
    <citation type="journal article" date="2012" name="Stand. Genomic Sci.">
        <title>Complete genome sequence of the moderately thermophilic mineral-sulfide-oxidizing firmicute Sulfobacillus acidophilus type strain (NAL(T)).</title>
        <authorList>
            <person name="Anderson I."/>
            <person name="Chertkov O."/>
            <person name="Chen A."/>
            <person name="Saunders E."/>
            <person name="Lapidus A."/>
            <person name="Nolan M."/>
            <person name="Lucas S."/>
            <person name="Hammon N."/>
            <person name="Deshpande S."/>
            <person name="Cheng J.F."/>
            <person name="Han C."/>
            <person name="Tapia R."/>
            <person name="Goodwin L.A."/>
            <person name="Pitluck S."/>
            <person name="Liolios K."/>
            <person name="Pagani I."/>
            <person name="Ivanova N."/>
            <person name="Mikhailova N."/>
            <person name="Pati A."/>
            <person name="Palaniappan K."/>
            <person name="Land M."/>
            <person name="Pan C."/>
            <person name="Rohde M."/>
            <person name="Pukall R."/>
            <person name="Goker M."/>
            <person name="Detter J.C."/>
            <person name="Woyke T."/>
            <person name="Bristow J."/>
            <person name="Eisen J.A."/>
            <person name="Markowitz V."/>
            <person name="Hugenholtz P."/>
            <person name="Kyrpides N.C."/>
            <person name="Klenk H.P."/>
            <person name="Mavromatis K."/>
        </authorList>
    </citation>
    <scope>NUCLEOTIDE SEQUENCE [LARGE SCALE GENOMIC DNA]</scope>
    <source>
        <strain evidence="18">ATCC 700253 / DSM 10332 / NAL</strain>
    </source>
</reference>
<dbReference type="NCBIfam" id="NF004064">
    <property type="entry name" value="PRK05578.1"/>
    <property type="match status" value="1"/>
</dbReference>
<evidence type="ECO:0000256" key="1">
    <source>
        <dbReference type="ARBA" id="ARBA00001947"/>
    </source>
</evidence>
<keyword evidence="18" id="KW-1185">Reference proteome</keyword>
<name>G8TZQ2_SULAD</name>
<evidence type="ECO:0000313" key="17">
    <source>
        <dbReference type="EMBL" id="AEW06382.1"/>
    </source>
</evidence>
<evidence type="ECO:0000256" key="10">
    <source>
        <dbReference type="ARBA" id="ARBA00049252"/>
    </source>
</evidence>
<evidence type="ECO:0000256" key="7">
    <source>
        <dbReference type="ARBA" id="ARBA00022801"/>
    </source>
</evidence>
<feature type="binding site" evidence="14">
    <location>
        <position position="84"/>
    </location>
    <ligand>
        <name>Zn(2+)</name>
        <dbReference type="ChEBI" id="CHEBI:29105"/>
        <note>catalytic</note>
    </ligand>
</feature>
<feature type="binding site" evidence="13">
    <location>
        <begin position="40"/>
        <end position="46"/>
    </location>
    <ligand>
        <name>substrate</name>
    </ligand>
</feature>
<dbReference type="GO" id="GO:0005829">
    <property type="term" value="C:cytosol"/>
    <property type="evidence" value="ECO:0007669"/>
    <property type="project" value="TreeGrafter"/>
</dbReference>
<evidence type="ECO:0000256" key="15">
    <source>
        <dbReference type="RuleBase" id="RU364006"/>
    </source>
</evidence>
<dbReference type="AlphaFoldDB" id="G8TZQ2"/>
<dbReference type="EC" id="3.5.4.5" evidence="4 15"/>
<comment type="catalytic activity">
    <reaction evidence="10 15">
        <text>2'-deoxycytidine + H2O + H(+) = 2'-deoxyuridine + NH4(+)</text>
        <dbReference type="Rhea" id="RHEA:13433"/>
        <dbReference type="ChEBI" id="CHEBI:15377"/>
        <dbReference type="ChEBI" id="CHEBI:15378"/>
        <dbReference type="ChEBI" id="CHEBI:15698"/>
        <dbReference type="ChEBI" id="CHEBI:16450"/>
        <dbReference type="ChEBI" id="CHEBI:28938"/>
        <dbReference type="EC" id="3.5.4.5"/>
    </reaction>
</comment>
<dbReference type="SUPFAM" id="SSF53927">
    <property type="entry name" value="Cytidine deaminase-like"/>
    <property type="match status" value="1"/>
</dbReference>
<dbReference type="GO" id="GO:0055086">
    <property type="term" value="P:nucleobase-containing small molecule metabolic process"/>
    <property type="evidence" value="ECO:0007669"/>
    <property type="project" value="UniProtKB-ARBA"/>
</dbReference>
<sequence length="136" mass="14575">MDRLIWAARQVRQYAYAPYSGFRVGAALETDDGTIITGVNVENASYPLGCCAERAALYTAVGQGYRRFVRIAVVGPGSRPVPPCGGCRQALAEFGDLTVIMATPDETGPIETRGLHELLPHQFGAELGAKEEPHGL</sequence>
<dbReference type="PANTHER" id="PTHR11644">
    <property type="entry name" value="CYTIDINE DEAMINASE"/>
    <property type="match status" value="1"/>
</dbReference>
<feature type="active site" description="Proton donor" evidence="12">
    <location>
        <position position="53"/>
    </location>
</feature>
<evidence type="ECO:0000256" key="8">
    <source>
        <dbReference type="ARBA" id="ARBA00022833"/>
    </source>
</evidence>
<keyword evidence="7 15" id="KW-0378">Hydrolase</keyword>
<evidence type="ECO:0000256" key="2">
    <source>
        <dbReference type="ARBA" id="ARBA00003949"/>
    </source>
</evidence>
<dbReference type="PROSITE" id="PS00903">
    <property type="entry name" value="CYT_DCMP_DEAMINASES_1"/>
    <property type="match status" value="1"/>
</dbReference>
<dbReference type="InterPro" id="IPR050202">
    <property type="entry name" value="Cyt/Deoxycyt_deaminase"/>
</dbReference>
<evidence type="ECO:0000259" key="16">
    <source>
        <dbReference type="PROSITE" id="PS51747"/>
    </source>
</evidence>
<dbReference type="KEGG" id="sap:Sulac_2921"/>
<comment type="catalytic activity">
    <reaction evidence="11 15">
        <text>cytidine + H2O + H(+) = uridine + NH4(+)</text>
        <dbReference type="Rhea" id="RHEA:16069"/>
        <dbReference type="ChEBI" id="CHEBI:15377"/>
        <dbReference type="ChEBI" id="CHEBI:15378"/>
        <dbReference type="ChEBI" id="CHEBI:16704"/>
        <dbReference type="ChEBI" id="CHEBI:17562"/>
        <dbReference type="ChEBI" id="CHEBI:28938"/>
        <dbReference type="EC" id="3.5.4.5"/>
    </reaction>
</comment>
<dbReference type="Pfam" id="PF00383">
    <property type="entry name" value="dCMP_cyt_deam_1"/>
    <property type="match status" value="1"/>
</dbReference>
<comment type="function">
    <text evidence="2 15">This enzyme scavenges exogenous and endogenous cytidine and 2'-deoxycytidine for UMP synthesis.</text>
</comment>
<dbReference type="HOGENOM" id="CLU_097262_0_1_9"/>
<evidence type="ECO:0000256" key="9">
    <source>
        <dbReference type="ARBA" id="ARBA00032005"/>
    </source>
</evidence>
<dbReference type="GO" id="GO:0004126">
    <property type="term" value="F:cytidine deaminase activity"/>
    <property type="evidence" value="ECO:0007669"/>
    <property type="project" value="UniProtKB-UniRule"/>
</dbReference>
<evidence type="ECO:0000256" key="11">
    <source>
        <dbReference type="ARBA" id="ARBA00049558"/>
    </source>
</evidence>
<feature type="domain" description="CMP/dCMP-type deaminase" evidence="16">
    <location>
        <begin position="1"/>
        <end position="126"/>
    </location>
</feature>
<dbReference type="InterPro" id="IPR016193">
    <property type="entry name" value="Cytidine_deaminase-like"/>
</dbReference>
<feature type="binding site" evidence="14">
    <location>
        <position position="87"/>
    </location>
    <ligand>
        <name>Zn(2+)</name>
        <dbReference type="ChEBI" id="CHEBI:29105"/>
        <note>catalytic</note>
    </ligand>
</feature>
<keyword evidence="8 14" id="KW-0862">Zinc</keyword>
<evidence type="ECO:0000256" key="13">
    <source>
        <dbReference type="PIRSR" id="PIRSR606262-2"/>
    </source>
</evidence>
<evidence type="ECO:0000313" key="18">
    <source>
        <dbReference type="Proteomes" id="UP000005439"/>
    </source>
</evidence>
<feature type="binding site" evidence="14">
    <location>
        <position position="51"/>
    </location>
    <ligand>
        <name>Zn(2+)</name>
        <dbReference type="ChEBI" id="CHEBI:29105"/>
        <note>catalytic</note>
    </ligand>
</feature>
<evidence type="ECO:0000256" key="6">
    <source>
        <dbReference type="ARBA" id="ARBA00022723"/>
    </source>
</evidence>
<dbReference type="PATRIC" id="fig|679936.5.peg.3015"/>
<gene>
    <name evidence="17" type="ordered locus">Sulac_2921</name>
</gene>
<dbReference type="Proteomes" id="UP000005439">
    <property type="component" value="Chromosome"/>
</dbReference>
<reference evidence="18" key="1">
    <citation type="submission" date="2011-12" db="EMBL/GenBank/DDBJ databases">
        <title>The complete genome of chromosome of Sulfobacillus acidophilus DSM 10332.</title>
        <authorList>
            <person name="Lucas S."/>
            <person name="Han J."/>
            <person name="Lapidus A."/>
            <person name="Bruce D."/>
            <person name="Goodwin L."/>
            <person name="Pitluck S."/>
            <person name="Peters L."/>
            <person name="Kyrpides N."/>
            <person name="Mavromatis K."/>
            <person name="Ivanova N."/>
            <person name="Mikhailova N."/>
            <person name="Chertkov O."/>
            <person name="Saunders E."/>
            <person name="Detter J.C."/>
            <person name="Tapia R."/>
            <person name="Han C."/>
            <person name="Land M."/>
            <person name="Hauser L."/>
            <person name="Markowitz V."/>
            <person name="Cheng J.-F."/>
            <person name="Hugenholtz P."/>
            <person name="Woyke T."/>
            <person name="Wu D."/>
            <person name="Pukall R."/>
            <person name="Gehrich-Schroeter G."/>
            <person name="Schneider S."/>
            <person name="Klenk H.-P."/>
            <person name="Eisen J.A."/>
        </authorList>
    </citation>
    <scope>NUCLEOTIDE SEQUENCE [LARGE SCALE GENOMIC DNA]</scope>
    <source>
        <strain evidence="18">ATCC 700253 / DSM 10332 / NAL</strain>
    </source>
</reference>
<dbReference type="GO" id="GO:0042802">
    <property type="term" value="F:identical protein binding"/>
    <property type="evidence" value="ECO:0007669"/>
    <property type="project" value="UniProtKB-ARBA"/>
</dbReference>
<evidence type="ECO:0000256" key="4">
    <source>
        <dbReference type="ARBA" id="ARBA00012783"/>
    </source>
</evidence>
<accession>G8TZQ2</accession>
<dbReference type="InterPro" id="IPR016192">
    <property type="entry name" value="APOBEC/CMP_deaminase_Zn-bd"/>
</dbReference>
<dbReference type="Gene3D" id="3.40.140.10">
    <property type="entry name" value="Cytidine Deaminase, domain 2"/>
    <property type="match status" value="1"/>
</dbReference>
<dbReference type="NCBIfam" id="TIGR01354">
    <property type="entry name" value="cyt_deam_tetra"/>
    <property type="match status" value="1"/>
</dbReference>
<evidence type="ECO:0000256" key="3">
    <source>
        <dbReference type="ARBA" id="ARBA00006576"/>
    </source>
</evidence>
<dbReference type="STRING" id="679936.Sulac_2921"/>
<evidence type="ECO:0000256" key="5">
    <source>
        <dbReference type="ARBA" id="ARBA00018266"/>
    </source>
</evidence>
<dbReference type="PROSITE" id="PS51747">
    <property type="entry name" value="CYT_DCMP_DEAMINASES_2"/>
    <property type="match status" value="1"/>
</dbReference>
<dbReference type="GO" id="GO:0008270">
    <property type="term" value="F:zinc ion binding"/>
    <property type="evidence" value="ECO:0007669"/>
    <property type="project" value="UniProtKB-UniRule"/>
</dbReference>
<comment type="similarity">
    <text evidence="3 15">Belongs to the cytidine and deoxycytidylate deaminase family.</text>
</comment>
<comment type="cofactor">
    <cofactor evidence="1 14 15">
        <name>Zn(2+)</name>
        <dbReference type="ChEBI" id="CHEBI:29105"/>
    </cofactor>
</comment>
<dbReference type="InterPro" id="IPR006262">
    <property type="entry name" value="Cyt_deam_tetra"/>
</dbReference>